<keyword evidence="3" id="KW-1185">Reference proteome</keyword>
<dbReference type="SUPFAM" id="SSF48403">
    <property type="entry name" value="Ankyrin repeat"/>
    <property type="match status" value="2"/>
</dbReference>
<evidence type="ECO:0000313" key="3">
    <source>
        <dbReference type="Proteomes" id="UP000479190"/>
    </source>
</evidence>
<dbReference type="PROSITE" id="PS50088">
    <property type="entry name" value="ANK_REPEAT"/>
    <property type="match status" value="2"/>
</dbReference>
<proteinExistence type="predicted"/>
<evidence type="ECO:0000313" key="2">
    <source>
        <dbReference type="EMBL" id="CAB0043475.1"/>
    </source>
</evidence>
<dbReference type="InterPro" id="IPR036770">
    <property type="entry name" value="Ankyrin_rpt-contain_sf"/>
</dbReference>
<evidence type="ECO:0008006" key="4">
    <source>
        <dbReference type="Google" id="ProtNLM"/>
    </source>
</evidence>
<dbReference type="Proteomes" id="UP000479190">
    <property type="component" value="Unassembled WGS sequence"/>
</dbReference>
<dbReference type="AlphaFoldDB" id="A0A6H5J1K7"/>
<dbReference type="EMBL" id="CADCXV010001316">
    <property type="protein sequence ID" value="CAB0043475.1"/>
    <property type="molecule type" value="Genomic_DNA"/>
</dbReference>
<evidence type="ECO:0000256" key="1">
    <source>
        <dbReference type="PROSITE-ProRule" id="PRU00023"/>
    </source>
</evidence>
<dbReference type="PROSITE" id="PS50297">
    <property type="entry name" value="ANK_REP_REGION"/>
    <property type="match status" value="1"/>
</dbReference>
<dbReference type="Pfam" id="PF12796">
    <property type="entry name" value="Ank_2"/>
    <property type="match status" value="2"/>
</dbReference>
<sequence length="818" mass="94890">MESLGIILGSSSHNWADIENSHRINRADHKSREESKEDRILRLLTYELTSLLSDEQSIDERCSLFDSYLTMCIQTNYGFMTVEDYQSVLRNESLFPSITDVFKVAVERSHVAIVTFLQMFMEPNFHKLTLKDGKSALHFLVKNFPCKYHGYHNELTTTLVQTLLTIAKENLCDAYGFTYFHGACLFGAVEIVRKFISAGVDVNLDSYACSPLHVAVKYRRVEVVRILLKHGADPNKLDTEGKSTPLHVLAKRRVCDCFEYCTDDTDCETIVDLLVANGANIEARVSEQDHTPLECAVSHLDLDLAKSLLKRRASLNGDYTPRANEIWHNIHFHLLAHEKFGFFTKQEALKYLLEARERMGPMVPESHKGSEFFDMISNNLEAELTKMKRTMLTEDTSLYQLCRMSYTEGSSILTKMRNWPSTKLSYMKLLRPIVKKHLANTFMRVDWSNEDERVIFQQRLGDLFDEWKYPLPNLRDVFPDEEIDWLIWRSAELKRTRQARRREARLIEFVARTGYKDEPEKDEAAGEASSLPRRTTALHRAARRGFYDEDTAMFGELFKIYHRLEVNYVDEFGLTHFHVACRYGLKDVVEEFLRLGQVDPNQAWPDTGDTPLHLALRHNTRRRLDDGVLEDVVRGQRPSRSVGADRRPGQDGLVGAALRSALQQQEVGRAAAETRRRSELGHHLWIEWTPLHLIGGYTDDDDLAKIFFEVCDERELTIRVDARSKLSARIFMFHSVEKMPKTNAERVKYTDYFQRNMLFLILFQKIEMCALWLKKTLNWIYMTQLKTLMNLSLMIWEQKLKVTKAIKLKQLGCTLIYA</sequence>
<reference evidence="2 3" key="1">
    <citation type="submission" date="2020-02" db="EMBL/GenBank/DDBJ databases">
        <authorList>
            <person name="Ferguson B K."/>
        </authorList>
    </citation>
    <scope>NUCLEOTIDE SEQUENCE [LARGE SCALE GENOMIC DNA]</scope>
</reference>
<feature type="repeat" description="ANK" evidence="1">
    <location>
        <begin position="175"/>
        <end position="207"/>
    </location>
</feature>
<accession>A0A6H5J1K7</accession>
<feature type="repeat" description="ANK" evidence="1">
    <location>
        <begin position="207"/>
        <end position="239"/>
    </location>
</feature>
<keyword evidence="1" id="KW-0040">ANK repeat</keyword>
<protein>
    <recommendedName>
        <fullName evidence="4">SOCS box domain-containing protein</fullName>
    </recommendedName>
</protein>
<organism evidence="2 3">
    <name type="scientific">Trichogramma brassicae</name>
    <dbReference type="NCBI Taxonomy" id="86971"/>
    <lineage>
        <taxon>Eukaryota</taxon>
        <taxon>Metazoa</taxon>
        <taxon>Ecdysozoa</taxon>
        <taxon>Arthropoda</taxon>
        <taxon>Hexapoda</taxon>
        <taxon>Insecta</taxon>
        <taxon>Pterygota</taxon>
        <taxon>Neoptera</taxon>
        <taxon>Endopterygota</taxon>
        <taxon>Hymenoptera</taxon>
        <taxon>Apocrita</taxon>
        <taxon>Proctotrupomorpha</taxon>
        <taxon>Chalcidoidea</taxon>
        <taxon>Trichogrammatidae</taxon>
        <taxon>Trichogramma</taxon>
    </lineage>
</organism>
<dbReference type="Gene3D" id="1.25.40.20">
    <property type="entry name" value="Ankyrin repeat-containing domain"/>
    <property type="match status" value="3"/>
</dbReference>
<dbReference type="PANTHER" id="PTHR24133">
    <property type="entry name" value="ANKYRIN DOMAIN-CONTAINING"/>
    <property type="match status" value="1"/>
</dbReference>
<gene>
    <name evidence="2" type="ORF">TBRA_LOCUS15063</name>
</gene>
<dbReference type="InterPro" id="IPR052391">
    <property type="entry name" value="E3_Ligase-Neurotoxin"/>
</dbReference>
<dbReference type="OrthoDB" id="194358at2759"/>
<dbReference type="PANTHER" id="PTHR24133:SF40">
    <property type="entry name" value="ANKYRIN REPEAT DOMAIN 44"/>
    <property type="match status" value="1"/>
</dbReference>
<dbReference type="InterPro" id="IPR002110">
    <property type="entry name" value="Ankyrin_rpt"/>
</dbReference>
<name>A0A6H5J1K7_9HYME</name>
<dbReference type="SMART" id="SM00248">
    <property type="entry name" value="ANK"/>
    <property type="match status" value="7"/>
</dbReference>